<feature type="compositionally biased region" description="Basic and acidic residues" evidence="1">
    <location>
        <begin position="55"/>
        <end position="65"/>
    </location>
</feature>
<accession>A0ABU9EA44</accession>
<gene>
    <name evidence="3" type="ORF">WI372_11550</name>
</gene>
<protein>
    <submittedName>
        <fullName evidence="3">Uncharacterized protein</fullName>
    </submittedName>
</protein>
<feature type="region of interest" description="Disordered" evidence="1">
    <location>
        <begin position="43"/>
        <end position="86"/>
    </location>
</feature>
<organism evidence="3 4">
    <name type="scientific">Gaopeijia maritima</name>
    <dbReference type="NCBI Taxonomy" id="3119007"/>
    <lineage>
        <taxon>Bacteria</taxon>
        <taxon>Pseudomonadati</taxon>
        <taxon>Gemmatimonadota</taxon>
        <taxon>Longimicrobiia</taxon>
        <taxon>Gaopeijiales</taxon>
        <taxon>Gaopeijiaceae</taxon>
        <taxon>Gaopeijia</taxon>
    </lineage>
</organism>
<keyword evidence="4" id="KW-1185">Reference proteome</keyword>
<proteinExistence type="predicted"/>
<keyword evidence="2" id="KW-0732">Signal</keyword>
<evidence type="ECO:0000313" key="4">
    <source>
        <dbReference type="Proteomes" id="UP001484239"/>
    </source>
</evidence>
<name>A0ABU9EA44_9BACT</name>
<dbReference type="EMBL" id="JBBHLI010000006">
    <property type="protein sequence ID" value="MEK9501616.1"/>
    <property type="molecule type" value="Genomic_DNA"/>
</dbReference>
<feature type="chain" id="PRO_5046317092" evidence="2">
    <location>
        <begin position="24"/>
        <end position="179"/>
    </location>
</feature>
<reference evidence="3 4" key="1">
    <citation type="submission" date="2024-02" db="EMBL/GenBank/DDBJ databases">
        <title>A novel Gemmatimonadota bacterium.</title>
        <authorList>
            <person name="Du Z.-J."/>
            <person name="Ye Y.-Q."/>
        </authorList>
    </citation>
    <scope>NUCLEOTIDE SEQUENCE [LARGE SCALE GENOMIC DNA]</scope>
    <source>
        <strain evidence="3 4">DH-20</strain>
    </source>
</reference>
<sequence length="179" mass="17770">MRRTPVTRLGAFGLALLMQLFVASSLLHPCCLTGDLGPMGGMESHGTHAAATDAPHGDHAPDHAHGPGTGGSADPTPSSFAPAASNGAHAAAHAAQAAAANAHAGHGHSGSGDSDCEGRCGFCCQVAGFAGIPASPIASISAAEIAASIARFPVSEVRASHRAYLAPWANAPPVRFDIV</sequence>
<comment type="caution">
    <text evidence="3">The sequence shown here is derived from an EMBL/GenBank/DDBJ whole genome shotgun (WGS) entry which is preliminary data.</text>
</comment>
<evidence type="ECO:0000256" key="2">
    <source>
        <dbReference type="SAM" id="SignalP"/>
    </source>
</evidence>
<dbReference type="RefSeq" id="WP_405281399.1">
    <property type="nucleotide sequence ID" value="NZ_CP144380.1"/>
</dbReference>
<feature type="signal peptide" evidence="2">
    <location>
        <begin position="1"/>
        <end position="23"/>
    </location>
</feature>
<evidence type="ECO:0000256" key="1">
    <source>
        <dbReference type="SAM" id="MobiDB-lite"/>
    </source>
</evidence>
<dbReference type="Proteomes" id="UP001484239">
    <property type="component" value="Unassembled WGS sequence"/>
</dbReference>
<evidence type="ECO:0000313" key="3">
    <source>
        <dbReference type="EMBL" id="MEK9501616.1"/>
    </source>
</evidence>